<proteinExistence type="predicted"/>
<keyword evidence="2" id="KW-1185">Reference proteome</keyword>
<gene>
    <name evidence="1" type="ORF">BV22DRAFT_1135549</name>
</gene>
<evidence type="ECO:0000313" key="2">
    <source>
        <dbReference type="Proteomes" id="UP000790709"/>
    </source>
</evidence>
<reference evidence="1" key="1">
    <citation type="journal article" date="2021" name="New Phytol.">
        <title>Evolutionary innovations through gain and loss of genes in the ectomycorrhizal Boletales.</title>
        <authorList>
            <person name="Wu G."/>
            <person name="Miyauchi S."/>
            <person name="Morin E."/>
            <person name="Kuo A."/>
            <person name="Drula E."/>
            <person name="Varga T."/>
            <person name="Kohler A."/>
            <person name="Feng B."/>
            <person name="Cao Y."/>
            <person name="Lipzen A."/>
            <person name="Daum C."/>
            <person name="Hundley H."/>
            <person name="Pangilinan J."/>
            <person name="Johnson J."/>
            <person name="Barry K."/>
            <person name="LaButti K."/>
            <person name="Ng V."/>
            <person name="Ahrendt S."/>
            <person name="Min B."/>
            <person name="Choi I.G."/>
            <person name="Park H."/>
            <person name="Plett J.M."/>
            <person name="Magnuson J."/>
            <person name="Spatafora J.W."/>
            <person name="Nagy L.G."/>
            <person name="Henrissat B."/>
            <person name="Grigoriev I.V."/>
            <person name="Yang Z.L."/>
            <person name="Xu J."/>
            <person name="Martin F.M."/>
        </authorList>
    </citation>
    <scope>NUCLEOTIDE SEQUENCE</scope>
    <source>
        <strain evidence="1">KUC20120723A-06</strain>
    </source>
</reference>
<name>A0ACB8AUT8_9AGAM</name>
<accession>A0ACB8AUT8</accession>
<evidence type="ECO:0000313" key="1">
    <source>
        <dbReference type="EMBL" id="KAH7917265.1"/>
    </source>
</evidence>
<organism evidence="1 2">
    <name type="scientific">Leucogyrophana mollusca</name>
    <dbReference type="NCBI Taxonomy" id="85980"/>
    <lineage>
        <taxon>Eukaryota</taxon>
        <taxon>Fungi</taxon>
        <taxon>Dikarya</taxon>
        <taxon>Basidiomycota</taxon>
        <taxon>Agaricomycotina</taxon>
        <taxon>Agaricomycetes</taxon>
        <taxon>Agaricomycetidae</taxon>
        <taxon>Boletales</taxon>
        <taxon>Boletales incertae sedis</taxon>
        <taxon>Leucogyrophana</taxon>
    </lineage>
</organism>
<protein>
    <submittedName>
        <fullName evidence="1">Uncharacterized protein</fullName>
    </submittedName>
</protein>
<comment type="caution">
    <text evidence="1">The sequence shown here is derived from an EMBL/GenBank/DDBJ whole genome shotgun (WGS) entry which is preliminary data.</text>
</comment>
<sequence>MSTPQKITAYPIGTLKSHETPLPATETSLVKMGHSDPPSISTLRLTFVSTVNVQAPTVLPHFNQTLNQIRTQITVRVDPDNDHEHDPHLALLNPASPASNVLKPVTSQFYNELSH</sequence>
<dbReference type="EMBL" id="MU267153">
    <property type="protein sequence ID" value="KAH7917265.1"/>
    <property type="molecule type" value="Genomic_DNA"/>
</dbReference>
<dbReference type="Proteomes" id="UP000790709">
    <property type="component" value="Unassembled WGS sequence"/>
</dbReference>